<evidence type="ECO:0000313" key="4">
    <source>
        <dbReference type="EMBL" id="THU97630.1"/>
    </source>
</evidence>
<organism evidence="4 5">
    <name type="scientific">Dendrothele bispora (strain CBS 962.96)</name>
    <dbReference type="NCBI Taxonomy" id="1314807"/>
    <lineage>
        <taxon>Eukaryota</taxon>
        <taxon>Fungi</taxon>
        <taxon>Dikarya</taxon>
        <taxon>Basidiomycota</taxon>
        <taxon>Agaricomycotina</taxon>
        <taxon>Agaricomycetes</taxon>
        <taxon>Agaricomycetidae</taxon>
        <taxon>Agaricales</taxon>
        <taxon>Agaricales incertae sedis</taxon>
        <taxon>Dendrothele</taxon>
    </lineage>
</organism>
<accession>A0A4S8M6A2</accession>
<evidence type="ECO:0000259" key="3">
    <source>
        <dbReference type="SMART" id="SM00906"/>
    </source>
</evidence>
<keyword evidence="1" id="KW-0539">Nucleus</keyword>
<evidence type="ECO:0000313" key="5">
    <source>
        <dbReference type="Proteomes" id="UP000297245"/>
    </source>
</evidence>
<dbReference type="GO" id="GO:0003677">
    <property type="term" value="F:DNA binding"/>
    <property type="evidence" value="ECO:0007669"/>
    <property type="project" value="InterPro"/>
</dbReference>
<dbReference type="PANTHER" id="PTHR46910:SF1">
    <property type="entry name" value="MISCELLANEOUS ZN(II)2CYS6 TRANSCRIPTION FACTOR (EUROFUNG)-RELATED"/>
    <property type="match status" value="1"/>
</dbReference>
<dbReference type="SMART" id="SM00906">
    <property type="entry name" value="Fungal_trans"/>
    <property type="match status" value="1"/>
</dbReference>
<dbReference type="GO" id="GO:0003700">
    <property type="term" value="F:DNA-binding transcription factor activity"/>
    <property type="evidence" value="ECO:0007669"/>
    <property type="project" value="InterPro"/>
</dbReference>
<protein>
    <recommendedName>
        <fullName evidence="3">Xylanolytic transcriptional activator regulatory domain-containing protein</fullName>
    </recommendedName>
</protein>
<name>A0A4S8M6A2_DENBC</name>
<dbReference type="GO" id="GO:0006351">
    <property type="term" value="P:DNA-templated transcription"/>
    <property type="evidence" value="ECO:0007669"/>
    <property type="project" value="InterPro"/>
</dbReference>
<dbReference type="GO" id="GO:0008270">
    <property type="term" value="F:zinc ion binding"/>
    <property type="evidence" value="ECO:0007669"/>
    <property type="project" value="InterPro"/>
</dbReference>
<dbReference type="CDD" id="cd12148">
    <property type="entry name" value="fungal_TF_MHR"/>
    <property type="match status" value="1"/>
</dbReference>
<dbReference type="EMBL" id="ML179151">
    <property type="protein sequence ID" value="THU97630.1"/>
    <property type="molecule type" value="Genomic_DNA"/>
</dbReference>
<feature type="compositionally biased region" description="Basic and acidic residues" evidence="2">
    <location>
        <begin position="39"/>
        <end position="49"/>
    </location>
</feature>
<feature type="compositionally biased region" description="Acidic residues" evidence="2">
    <location>
        <begin position="50"/>
        <end position="63"/>
    </location>
</feature>
<sequence length="523" mass="60178">MSRVLFDLASYARSMENQTSVPLPPPSPEPEEIVLSNHSELRVEERYGDDPDPATDDDDDEISPNDSLQYARFHGQFSTVDLIKSAISIKKNYTGAEFEGKRDRPEYWEVLPWQELLRFEPPPLEFPPNDLLLSLVDLYFQNVNFITPFLHRPTFERLISQNIHKYQYDFGALLMAVCAMGSRYSNDPRVFIDGSRSELSAGWKFIKQIRIFRTSFEEPVSLHELQLFCVCSIFLRGTSLSEATGPLIALGIRLAQEVGAHKSCCNPGQTRVEQELWKRIYWQLVNIDVQASVILGRPPAQVMEDHDLELPIDCDDEYWEHPDPKQAFRQPEGEPSTVTAWILLLKLIDIFAVARRLLYTINNKKSNEASEEEKHVRQLDSALEKWLKSFPDFLHWDPRKPKSVFQDQSATLFMLYVWVQMQIHRIFVSRNTATSRSSSSLSLSSLARSASVARACCQFMTVHRARAPLPLPHVQLAVFQSGVILMIHAWAAKRFNIATNYEDDIRDVERCSEVLKVFEQRLV</sequence>
<gene>
    <name evidence="4" type="ORF">K435DRAFT_753804</name>
</gene>
<evidence type="ECO:0000256" key="1">
    <source>
        <dbReference type="ARBA" id="ARBA00023242"/>
    </source>
</evidence>
<reference evidence="4 5" key="1">
    <citation type="journal article" date="2019" name="Nat. Ecol. Evol.">
        <title>Megaphylogeny resolves global patterns of mushroom evolution.</title>
        <authorList>
            <person name="Varga T."/>
            <person name="Krizsan K."/>
            <person name="Foldi C."/>
            <person name="Dima B."/>
            <person name="Sanchez-Garcia M."/>
            <person name="Sanchez-Ramirez S."/>
            <person name="Szollosi G.J."/>
            <person name="Szarkandi J.G."/>
            <person name="Papp V."/>
            <person name="Albert L."/>
            <person name="Andreopoulos W."/>
            <person name="Angelini C."/>
            <person name="Antonin V."/>
            <person name="Barry K.W."/>
            <person name="Bougher N.L."/>
            <person name="Buchanan P."/>
            <person name="Buyck B."/>
            <person name="Bense V."/>
            <person name="Catcheside P."/>
            <person name="Chovatia M."/>
            <person name="Cooper J."/>
            <person name="Damon W."/>
            <person name="Desjardin D."/>
            <person name="Finy P."/>
            <person name="Geml J."/>
            <person name="Haridas S."/>
            <person name="Hughes K."/>
            <person name="Justo A."/>
            <person name="Karasinski D."/>
            <person name="Kautmanova I."/>
            <person name="Kiss B."/>
            <person name="Kocsube S."/>
            <person name="Kotiranta H."/>
            <person name="LaButti K.M."/>
            <person name="Lechner B.E."/>
            <person name="Liimatainen K."/>
            <person name="Lipzen A."/>
            <person name="Lukacs Z."/>
            <person name="Mihaltcheva S."/>
            <person name="Morgado L.N."/>
            <person name="Niskanen T."/>
            <person name="Noordeloos M.E."/>
            <person name="Ohm R.A."/>
            <person name="Ortiz-Santana B."/>
            <person name="Ovrebo C."/>
            <person name="Racz N."/>
            <person name="Riley R."/>
            <person name="Savchenko A."/>
            <person name="Shiryaev A."/>
            <person name="Soop K."/>
            <person name="Spirin V."/>
            <person name="Szebenyi C."/>
            <person name="Tomsovsky M."/>
            <person name="Tulloss R.E."/>
            <person name="Uehling J."/>
            <person name="Grigoriev I.V."/>
            <person name="Vagvolgyi C."/>
            <person name="Papp T."/>
            <person name="Martin F.M."/>
            <person name="Miettinen O."/>
            <person name="Hibbett D.S."/>
            <person name="Nagy L.G."/>
        </authorList>
    </citation>
    <scope>NUCLEOTIDE SEQUENCE [LARGE SCALE GENOMIC DNA]</scope>
    <source>
        <strain evidence="4 5">CBS 962.96</strain>
    </source>
</reference>
<dbReference type="InterPro" id="IPR050987">
    <property type="entry name" value="AtrR-like"/>
</dbReference>
<dbReference type="OrthoDB" id="4456959at2759"/>
<dbReference type="AlphaFoldDB" id="A0A4S8M6A2"/>
<dbReference type="InterPro" id="IPR007219">
    <property type="entry name" value="XnlR_reg_dom"/>
</dbReference>
<evidence type="ECO:0000256" key="2">
    <source>
        <dbReference type="SAM" id="MobiDB-lite"/>
    </source>
</evidence>
<proteinExistence type="predicted"/>
<feature type="domain" description="Xylanolytic transcriptional activator regulatory" evidence="3">
    <location>
        <begin position="244"/>
        <end position="317"/>
    </location>
</feature>
<keyword evidence="5" id="KW-1185">Reference proteome</keyword>
<dbReference type="Proteomes" id="UP000297245">
    <property type="component" value="Unassembled WGS sequence"/>
</dbReference>
<dbReference type="PANTHER" id="PTHR46910">
    <property type="entry name" value="TRANSCRIPTION FACTOR PDR1"/>
    <property type="match status" value="1"/>
</dbReference>
<dbReference type="Pfam" id="PF04082">
    <property type="entry name" value="Fungal_trans"/>
    <property type="match status" value="1"/>
</dbReference>
<feature type="region of interest" description="Disordered" evidence="2">
    <location>
        <begin position="15"/>
        <end position="66"/>
    </location>
</feature>